<proteinExistence type="predicted"/>
<dbReference type="CDD" id="cd00082">
    <property type="entry name" value="HisKA"/>
    <property type="match status" value="1"/>
</dbReference>
<dbReference type="GO" id="GO:0005886">
    <property type="term" value="C:plasma membrane"/>
    <property type="evidence" value="ECO:0007669"/>
    <property type="project" value="TreeGrafter"/>
</dbReference>
<accession>A0A6N2TFF1</accession>
<dbReference type="Pfam" id="PF00512">
    <property type="entry name" value="HisKA"/>
    <property type="match status" value="1"/>
</dbReference>
<dbReference type="InterPro" id="IPR036097">
    <property type="entry name" value="HisK_dim/P_sf"/>
</dbReference>
<dbReference type="Gene3D" id="1.10.287.130">
    <property type="match status" value="1"/>
</dbReference>
<dbReference type="PRINTS" id="PR00344">
    <property type="entry name" value="BCTRLSENSOR"/>
</dbReference>
<dbReference type="InterPro" id="IPR036890">
    <property type="entry name" value="HATPase_C_sf"/>
</dbReference>
<dbReference type="PANTHER" id="PTHR45453:SF1">
    <property type="entry name" value="PHOSPHATE REGULON SENSOR PROTEIN PHOR"/>
    <property type="match status" value="1"/>
</dbReference>
<dbReference type="EMBL" id="CACRTG010000011">
    <property type="protein sequence ID" value="VYT03579.1"/>
    <property type="molecule type" value="Genomic_DNA"/>
</dbReference>
<dbReference type="InterPro" id="IPR003594">
    <property type="entry name" value="HATPase_dom"/>
</dbReference>
<gene>
    <name evidence="10" type="primary">phoR_5</name>
    <name evidence="10" type="ORF">CNLFYP112_01748</name>
</gene>
<comment type="catalytic activity">
    <reaction evidence="1">
        <text>ATP + protein L-histidine = ADP + protein N-phospho-L-histidine.</text>
        <dbReference type="EC" id="2.7.13.3"/>
    </reaction>
</comment>
<evidence type="ECO:0000256" key="3">
    <source>
        <dbReference type="ARBA" id="ARBA00012438"/>
    </source>
</evidence>
<dbReference type="InterPro" id="IPR004358">
    <property type="entry name" value="Sig_transdc_His_kin-like_C"/>
</dbReference>
<dbReference type="InterPro" id="IPR050351">
    <property type="entry name" value="BphY/WalK/GraS-like"/>
</dbReference>
<evidence type="ECO:0000313" key="10">
    <source>
        <dbReference type="EMBL" id="VYT03579.1"/>
    </source>
</evidence>
<keyword evidence="7" id="KW-0902">Two-component regulatory system</keyword>
<keyword evidence="8" id="KW-0175">Coiled coil</keyword>
<keyword evidence="5 10" id="KW-0808">Transferase</keyword>
<dbReference type="InterPro" id="IPR003661">
    <property type="entry name" value="HisK_dim/P_dom"/>
</dbReference>
<dbReference type="Pfam" id="PF02518">
    <property type="entry name" value="HATPase_c"/>
    <property type="match status" value="1"/>
</dbReference>
<evidence type="ECO:0000256" key="6">
    <source>
        <dbReference type="ARBA" id="ARBA00022777"/>
    </source>
</evidence>
<dbReference type="GO" id="GO:0000155">
    <property type="term" value="F:phosphorelay sensor kinase activity"/>
    <property type="evidence" value="ECO:0007669"/>
    <property type="project" value="InterPro"/>
</dbReference>
<dbReference type="AlphaFoldDB" id="A0A6N2TFF1"/>
<sequence length="300" mass="34781">MVAYILAGILGVLFLGEKIRSRKQYLLFETILKKLTDGEPLDGNGLKEGSTAVLLERAKQLENKIVMERREAQEEKEMVKSLVSDMSHQLKTPLANIRLYQEILKQDGIEEQQQKLFWEKLEHQTEKLDWMLASLFKMVRLEQKAITFEAKPQKILGTIQRAVESVYEKAEKRDIAIYVDIKEDQVLWHNRRWTAEVFENLLENAVKYANPGTKIMILQETYETYTEIHVKDEGKGIPKEEWNRIFQRFYRGKGTEDIEGSGIGLYLSRLILEMEQGALTVESEVGNGSCFTVFLQNCKN</sequence>
<dbReference type="SMART" id="SM00387">
    <property type="entry name" value="HATPase_c"/>
    <property type="match status" value="1"/>
</dbReference>
<keyword evidence="4" id="KW-0597">Phosphoprotein</keyword>
<evidence type="ECO:0000256" key="1">
    <source>
        <dbReference type="ARBA" id="ARBA00000085"/>
    </source>
</evidence>
<evidence type="ECO:0000256" key="7">
    <source>
        <dbReference type="ARBA" id="ARBA00023012"/>
    </source>
</evidence>
<dbReference type="PROSITE" id="PS50109">
    <property type="entry name" value="HIS_KIN"/>
    <property type="match status" value="1"/>
</dbReference>
<evidence type="ECO:0000256" key="2">
    <source>
        <dbReference type="ARBA" id="ARBA00004370"/>
    </source>
</evidence>
<dbReference type="Gene3D" id="3.30.565.10">
    <property type="entry name" value="Histidine kinase-like ATPase, C-terminal domain"/>
    <property type="match status" value="1"/>
</dbReference>
<evidence type="ECO:0000259" key="9">
    <source>
        <dbReference type="PROSITE" id="PS50109"/>
    </source>
</evidence>
<dbReference type="SUPFAM" id="SSF47384">
    <property type="entry name" value="Homodimeric domain of signal transducing histidine kinase"/>
    <property type="match status" value="1"/>
</dbReference>
<feature type="coiled-coil region" evidence="8">
    <location>
        <begin position="51"/>
        <end position="78"/>
    </location>
</feature>
<name>A0A6N2TFF1_9FIRM</name>
<reference evidence="10" key="1">
    <citation type="submission" date="2019-11" db="EMBL/GenBank/DDBJ databases">
        <authorList>
            <person name="Feng L."/>
        </authorList>
    </citation>
    <scope>NUCLEOTIDE SEQUENCE</scope>
    <source>
        <strain evidence="10">CnexileLFYP112</strain>
    </source>
</reference>
<protein>
    <recommendedName>
        <fullName evidence="3">histidine kinase</fullName>
        <ecNumber evidence="3">2.7.13.3</ecNumber>
    </recommendedName>
</protein>
<keyword evidence="6" id="KW-0418">Kinase</keyword>
<comment type="subcellular location">
    <subcellularLocation>
        <location evidence="2">Membrane</location>
    </subcellularLocation>
</comment>
<evidence type="ECO:0000256" key="8">
    <source>
        <dbReference type="SAM" id="Coils"/>
    </source>
</evidence>
<dbReference type="SMART" id="SM00388">
    <property type="entry name" value="HisKA"/>
    <property type="match status" value="1"/>
</dbReference>
<dbReference type="SUPFAM" id="SSF55874">
    <property type="entry name" value="ATPase domain of HSP90 chaperone/DNA topoisomerase II/histidine kinase"/>
    <property type="match status" value="1"/>
</dbReference>
<dbReference type="InterPro" id="IPR005467">
    <property type="entry name" value="His_kinase_dom"/>
</dbReference>
<dbReference type="CDD" id="cd00075">
    <property type="entry name" value="HATPase"/>
    <property type="match status" value="1"/>
</dbReference>
<dbReference type="GO" id="GO:0004721">
    <property type="term" value="F:phosphoprotein phosphatase activity"/>
    <property type="evidence" value="ECO:0007669"/>
    <property type="project" value="TreeGrafter"/>
</dbReference>
<evidence type="ECO:0000256" key="5">
    <source>
        <dbReference type="ARBA" id="ARBA00022679"/>
    </source>
</evidence>
<evidence type="ECO:0000256" key="4">
    <source>
        <dbReference type="ARBA" id="ARBA00022553"/>
    </source>
</evidence>
<organism evidence="10">
    <name type="scientific">[Clostridium] nexile</name>
    <dbReference type="NCBI Taxonomy" id="29361"/>
    <lineage>
        <taxon>Bacteria</taxon>
        <taxon>Bacillati</taxon>
        <taxon>Bacillota</taxon>
        <taxon>Clostridia</taxon>
        <taxon>Lachnospirales</taxon>
        <taxon>Lachnospiraceae</taxon>
        <taxon>Tyzzerella</taxon>
    </lineage>
</organism>
<dbReference type="PANTHER" id="PTHR45453">
    <property type="entry name" value="PHOSPHATE REGULON SENSOR PROTEIN PHOR"/>
    <property type="match status" value="1"/>
</dbReference>
<dbReference type="GO" id="GO:0016036">
    <property type="term" value="P:cellular response to phosphate starvation"/>
    <property type="evidence" value="ECO:0007669"/>
    <property type="project" value="TreeGrafter"/>
</dbReference>
<dbReference type="EC" id="2.7.13.3" evidence="3"/>
<feature type="domain" description="Histidine kinase" evidence="9">
    <location>
        <begin position="85"/>
        <end position="299"/>
    </location>
</feature>